<keyword evidence="3" id="KW-1185">Reference proteome</keyword>
<gene>
    <name evidence="2" type="ORF">PV327_002351</name>
</gene>
<proteinExistence type="predicted"/>
<sequence length="97" mass="11187">ERRKHLLTVPTDEISVKWLRKLQGNSDSEFTVKIRGVALGLSEYCMAFAQTVALYVIPVDTIFWYFSYGGAKKEGKYFIFDVMTTSTRAFPEFTFLI</sequence>
<keyword evidence="1" id="KW-0472">Membrane</keyword>
<evidence type="ECO:0000313" key="2">
    <source>
        <dbReference type="EMBL" id="KAK0168566.1"/>
    </source>
</evidence>
<accession>A0AA39KP87</accession>
<dbReference type="AlphaFoldDB" id="A0AA39KP87"/>
<reference evidence="2" key="1">
    <citation type="journal article" date="2023" name="bioRxiv">
        <title>Scaffold-level genome assemblies of two parasitoid biocontrol wasps reveal the parthenogenesis mechanism and an associated novel virus.</title>
        <authorList>
            <person name="Inwood S."/>
            <person name="Skelly J."/>
            <person name="Guhlin J."/>
            <person name="Harrop T."/>
            <person name="Goldson S."/>
            <person name="Dearden P."/>
        </authorList>
    </citation>
    <scope>NUCLEOTIDE SEQUENCE</scope>
    <source>
        <strain evidence="2">Lincoln</strain>
        <tissue evidence="2">Whole body</tissue>
    </source>
</reference>
<dbReference type="EMBL" id="JAQQBR010001831">
    <property type="protein sequence ID" value="KAK0168566.1"/>
    <property type="molecule type" value="Genomic_DNA"/>
</dbReference>
<organism evidence="2 3">
    <name type="scientific">Microctonus hyperodae</name>
    <name type="common">Parasitoid wasp</name>
    <dbReference type="NCBI Taxonomy" id="165561"/>
    <lineage>
        <taxon>Eukaryota</taxon>
        <taxon>Metazoa</taxon>
        <taxon>Ecdysozoa</taxon>
        <taxon>Arthropoda</taxon>
        <taxon>Hexapoda</taxon>
        <taxon>Insecta</taxon>
        <taxon>Pterygota</taxon>
        <taxon>Neoptera</taxon>
        <taxon>Endopterygota</taxon>
        <taxon>Hymenoptera</taxon>
        <taxon>Apocrita</taxon>
        <taxon>Ichneumonoidea</taxon>
        <taxon>Braconidae</taxon>
        <taxon>Euphorinae</taxon>
        <taxon>Microctonus</taxon>
    </lineage>
</organism>
<feature type="non-terminal residue" evidence="2">
    <location>
        <position position="97"/>
    </location>
</feature>
<name>A0AA39KP87_MICHY</name>
<protein>
    <submittedName>
        <fullName evidence="2">Uncharacterized protein</fullName>
    </submittedName>
</protein>
<evidence type="ECO:0000313" key="3">
    <source>
        <dbReference type="Proteomes" id="UP001168972"/>
    </source>
</evidence>
<keyword evidence="1" id="KW-1133">Transmembrane helix</keyword>
<dbReference type="Proteomes" id="UP001168972">
    <property type="component" value="Unassembled WGS sequence"/>
</dbReference>
<evidence type="ECO:0000256" key="1">
    <source>
        <dbReference type="SAM" id="Phobius"/>
    </source>
</evidence>
<feature type="non-terminal residue" evidence="2">
    <location>
        <position position="1"/>
    </location>
</feature>
<keyword evidence="1" id="KW-0812">Transmembrane</keyword>
<reference evidence="2" key="2">
    <citation type="submission" date="2023-03" db="EMBL/GenBank/DDBJ databases">
        <authorList>
            <person name="Inwood S.N."/>
            <person name="Skelly J.G."/>
            <person name="Guhlin J."/>
            <person name="Harrop T.W.R."/>
            <person name="Goldson S.G."/>
            <person name="Dearden P.K."/>
        </authorList>
    </citation>
    <scope>NUCLEOTIDE SEQUENCE</scope>
    <source>
        <strain evidence="2">Lincoln</strain>
        <tissue evidence="2">Whole body</tissue>
    </source>
</reference>
<comment type="caution">
    <text evidence="2">The sequence shown here is derived from an EMBL/GenBank/DDBJ whole genome shotgun (WGS) entry which is preliminary data.</text>
</comment>
<feature type="transmembrane region" description="Helical" evidence="1">
    <location>
        <begin position="47"/>
        <end position="66"/>
    </location>
</feature>